<name>F4PRZ7_CACFS</name>
<evidence type="ECO:0000313" key="3">
    <source>
        <dbReference type="Proteomes" id="UP000007797"/>
    </source>
</evidence>
<keyword evidence="3" id="KW-1185">Reference proteome</keyword>
<dbReference type="OrthoDB" id="19027at2759"/>
<reference evidence="3" key="1">
    <citation type="journal article" date="2011" name="Genome Res.">
        <title>Phylogeny-wide analysis of social amoeba genomes highlights ancient origins for complex intercellular communication.</title>
        <authorList>
            <person name="Heidel A.J."/>
            <person name="Lawal H.M."/>
            <person name="Felder M."/>
            <person name="Schilde C."/>
            <person name="Helps N.R."/>
            <person name="Tunggal B."/>
            <person name="Rivero F."/>
            <person name="John U."/>
            <person name="Schleicher M."/>
            <person name="Eichinger L."/>
            <person name="Platzer M."/>
            <person name="Noegel A.A."/>
            <person name="Schaap P."/>
            <person name="Gloeckner G."/>
        </authorList>
    </citation>
    <scope>NUCLEOTIDE SEQUENCE [LARGE SCALE GENOMIC DNA]</scope>
    <source>
        <strain evidence="3">SH3</strain>
    </source>
</reference>
<evidence type="ECO:0000313" key="2">
    <source>
        <dbReference type="EMBL" id="EGG20595.1"/>
    </source>
</evidence>
<dbReference type="GeneID" id="14872840"/>
<dbReference type="OMA" id="QEMGEND"/>
<dbReference type="AlphaFoldDB" id="F4PRZ7"/>
<sequence>MTKKIQFIKQFVRRTPRPFFITKNGDLSELGRSDISQKWNAQSYDMQDEDEENEILDDDEIDENDMDRADPDEFDDMKFDIEDIEEEDQELDLNVNGEAGPEGGYDSSHENEKFDYPGHMKQSRVLFLRKRRVERLRWRQFLTYTIDNYDELRESAREDAVDSLTNFSIQKKNKWLS</sequence>
<feature type="compositionally biased region" description="Acidic residues" evidence="1">
    <location>
        <begin position="46"/>
        <end position="65"/>
    </location>
</feature>
<dbReference type="RefSeq" id="XP_004358445.1">
    <property type="nucleotide sequence ID" value="XM_004358388.1"/>
</dbReference>
<feature type="region of interest" description="Disordered" evidence="1">
    <location>
        <begin position="89"/>
        <end position="116"/>
    </location>
</feature>
<protein>
    <submittedName>
        <fullName evidence="2">Uncharacterized protein</fullName>
    </submittedName>
</protein>
<evidence type="ECO:0000256" key="1">
    <source>
        <dbReference type="SAM" id="MobiDB-lite"/>
    </source>
</evidence>
<feature type="region of interest" description="Disordered" evidence="1">
    <location>
        <begin position="31"/>
        <end position="74"/>
    </location>
</feature>
<feature type="compositionally biased region" description="Basic and acidic residues" evidence="1">
    <location>
        <begin position="107"/>
        <end position="116"/>
    </location>
</feature>
<accession>F4PRZ7</accession>
<proteinExistence type="predicted"/>
<gene>
    <name evidence="2" type="ORF">DFA_00456</name>
</gene>
<dbReference type="KEGG" id="dfa:DFA_00456"/>
<feature type="compositionally biased region" description="Polar residues" evidence="1">
    <location>
        <begin position="34"/>
        <end position="45"/>
    </location>
</feature>
<dbReference type="Proteomes" id="UP000007797">
    <property type="component" value="Unassembled WGS sequence"/>
</dbReference>
<dbReference type="EMBL" id="GL883010">
    <property type="protein sequence ID" value="EGG20595.1"/>
    <property type="molecule type" value="Genomic_DNA"/>
</dbReference>
<organism evidence="2 3">
    <name type="scientific">Cavenderia fasciculata</name>
    <name type="common">Slime mold</name>
    <name type="synonym">Dictyostelium fasciculatum</name>
    <dbReference type="NCBI Taxonomy" id="261658"/>
    <lineage>
        <taxon>Eukaryota</taxon>
        <taxon>Amoebozoa</taxon>
        <taxon>Evosea</taxon>
        <taxon>Eumycetozoa</taxon>
        <taxon>Dictyostelia</taxon>
        <taxon>Acytosteliales</taxon>
        <taxon>Cavenderiaceae</taxon>
        <taxon>Cavenderia</taxon>
    </lineage>
</organism>